<keyword evidence="1" id="KW-0969">Cilium</keyword>
<protein>
    <submittedName>
        <fullName evidence="1">Flagellar FliL protein</fullName>
    </submittedName>
</protein>
<organism evidence="1 2">
    <name type="scientific">Dongia mobilis</name>
    <dbReference type="NCBI Taxonomy" id="578943"/>
    <lineage>
        <taxon>Bacteria</taxon>
        <taxon>Pseudomonadati</taxon>
        <taxon>Pseudomonadota</taxon>
        <taxon>Alphaproteobacteria</taxon>
        <taxon>Rhodospirillales</taxon>
        <taxon>Dongiaceae</taxon>
        <taxon>Dongia</taxon>
    </lineage>
</organism>
<keyword evidence="2" id="KW-1185">Reference proteome</keyword>
<sequence>MKKLLIILVLLILLGGGGAAAWWFFLRPQEEGAEPVVEEAPPPVLSQIGIGPFPVSVIKDGSPTREFWFQINLTFDNPENQAWVSERLPLVQDTMIAELHGLLPRKIVEQEGYNPEFLRERLRKVLAEKYGTGRFYDVTIVNMEIRELK</sequence>
<accession>A0A4R6WKK0</accession>
<evidence type="ECO:0000313" key="2">
    <source>
        <dbReference type="Proteomes" id="UP000295783"/>
    </source>
</evidence>
<dbReference type="OrthoDB" id="7350029at2"/>
<dbReference type="RefSeq" id="WP_133614283.1">
    <property type="nucleotide sequence ID" value="NZ_SNYW01000010.1"/>
</dbReference>
<comment type="caution">
    <text evidence="1">The sequence shown here is derived from an EMBL/GenBank/DDBJ whole genome shotgun (WGS) entry which is preliminary data.</text>
</comment>
<keyword evidence="1" id="KW-0282">Flagellum</keyword>
<reference evidence="1 2" key="1">
    <citation type="submission" date="2019-03" db="EMBL/GenBank/DDBJ databases">
        <title>Genomic Encyclopedia of Type Strains, Phase III (KMG-III): the genomes of soil and plant-associated and newly described type strains.</title>
        <authorList>
            <person name="Whitman W."/>
        </authorList>
    </citation>
    <scope>NUCLEOTIDE SEQUENCE [LARGE SCALE GENOMIC DNA]</scope>
    <source>
        <strain evidence="1 2">CGMCC 1.7660</strain>
    </source>
</reference>
<evidence type="ECO:0000313" key="1">
    <source>
        <dbReference type="EMBL" id="TDQ80947.1"/>
    </source>
</evidence>
<proteinExistence type="predicted"/>
<name>A0A4R6WKK0_9PROT</name>
<keyword evidence="1" id="KW-0966">Cell projection</keyword>
<dbReference type="EMBL" id="SNYW01000010">
    <property type="protein sequence ID" value="TDQ80947.1"/>
    <property type="molecule type" value="Genomic_DNA"/>
</dbReference>
<gene>
    <name evidence="1" type="ORF">A8950_2817</name>
</gene>
<dbReference type="Proteomes" id="UP000295783">
    <property type="component" value="Unassembled WGS sequence"/>
</dbReference>
<dbReference type="AlphaFoldDB" id="A0A4R6WKK0"/>